<keyword evidence="2" id="KW-1185">Reference proteome</keyword>
<evidence type="ECO:0000313" key="2">
    <source>
        <dbReference type="Proteomes" id="UP000253209"/>
    </source>
</evidence>
<dbReference type="InterPro" id="IPR024213">
    <property type="entry name" value="DUF3822"/>
</dbReference>
<evidence type="ECO:0008006" key="3">
    <source>
        <dbReference type="Google" id="ProtNLM"/>
    </source>
</evidence>
<organism evidence="1 2">
    <name type="scientific">Mucilaginibacter hurinus</name>
    <dbReference type="NCBI Taxonomy" id="2201324"/>
    <lineage>
        <taxon>Bacteria</taxon>
        <taxon>Pseudomonadati</taxon>
        <taxon>Bacteroidota</taxon>
        <taxon>Sphingobacteriia</taxon>
        <taxon>Sphingobacteriales</taxon>
        <taxon>Sphingobacteriaceae</taxon>
        <taxon>Mucilaginibacter</taxon>
    </lineage>
</organism>
<protein>
    <recommendedName>
        <fullName evidence="3">DUF3822 domain-containing protein</fullName>
    </recommendedName>
</protein>
<dbReference type="Gene3D" id="3.30.420.250">
    <property type="match status" value="1"/>
</dbReference>
<name>A0A367GSR1_9SPHI</name>
<dbReference type="OrthoDB" id="765136at2"/>
<gene>
    <name evidence="1" type="ORF">DJ568_05100</name>
</gene>
<comment type="caution">
    <text evidence="1">The sequence shown here is derived from an EMBL/GenBank/DDBJ whole genome shotgun (WGS) entry which is preliminary data.</text>
</comment>
<dbReference type="AlphaFoldDB" id="A0A367GSR1"/>
<proteinExistence type="predicted"/>
<dbReference type="Proteomes" id="UP000253209">
    <property type="component" value="Unassembled WGS sequence"/>
</dbReference>
<dbReference type="Gene3D" id="3.30.420.260">
    <property type="match status" value="1"/>
</dbReference>
<dbReference type="Pfam" id="PF12864">
    <property type="entry name" value="DUF3822"/>
    <property type="match status" value="1"/>
</dbReference>
<evidence type="ECO:0000313" key="1">
    <source>
        <dbReference type="EMBL" id="RCH56125.1"/>
    </source>
</evidence>
<dbReference type="EMBL" id="QGDC01000002">
    <property type="protein sequence ID" value="RCH56125.1"/>
    <property type="molecule type" value="Genomic_DNA"/>
</dbReference>
<sequence>MNEPVYNYQNESFSLEQAGNYTFLLQLNTGSFTFAVVHNNKLMASGQAVTSELTQPDKFKSVLSANYNKVVVGLPAAGFTLVPESIYNDAQAQNFARFLNVQTDESVFIQKLDSENRIVYKVTALITEAADVLGLENTTFGAKGWIKAIAGSNPADDILYADINGSKVSFLYYHYGKLRYYNAFDFFNPDELAYYATLVTNQLKLQPKRTGVCLSGDVAKGDENAARLAEFFGVIDTINLQILQLPPQVEPHQILSLASLSLCG</sequence>
<dbReference type="CDD" id="cd24013">
    <property type="entry name" value="ASKHA_ATPase_BT3980-like"/>
    <property type="match status" value="1"/>
</dbReference>
<accession>A0A367GSR1</accession>
<reference evidence="1 2" key="1">
    <citation type="submission" date="2018-05" db="EMBL/GenBank/DDBJ databases">
        <title>Mucilaginibacter hurinus sp. nov., isolated from briquette warehouse soil.</title>
        <authorList>
            <person name="Choi L."/>
        </authorList>
    </citation>
    <scope>NUCLEOTIDE SEQUENCE [LARGE SCALE GENOMIC DNA]</scope>
    <source>
        <strain evidence="1 2">ZR32</strain>
    </source>
</reference>
<dbReference type="RefSeq" id="WP_114004162.1">
    <property type="nucleotide sequence ID" value="NZ_QGDC01000002.1"/>
</dbReference>